<dbReference type="EMBL" id="AQGS01000027">
    <property type="protein sequence ID" value="EPS44896.1"/>
    <property type="molecule type" value="Genomic_DNA"/>
</dbReference>
<evidence type="ECO:0000256" key="1">
    <source>
        <dbReference type="SAM" id="MobiDB-lite"/>
    </source>
</evidence>
<keyword evidence="3" id="KW-1185">Reference proteome</keyword>
<reference evidence="2 3" key="1">
    <citation type="journal article" date="2013" name="PLoS Genet.">
        <title>Genomic mechanisms accounting for the adaptation to parasitism in nematode-trapping fungi.</title>
        <authorList>
            <person name="Meerupati T."/>
            <person name="Andersson K.M."/>
            <person name="Friman E."/>
            <person name="Kumar D."/>
            <person name="Tunlid A."/>
            <person name="Ahren D."/>
        </authorList>
    </citation>
    <scope>NUCLEOTIDE SEQUENCE [LARGE SCALE GENOMIC DNA]</scope>
    <source>
        <strain evidence="2 3">CBS 200.50</strain>
    </source>
</reference>
<protein>
    <submittedName>
        <fullName evidence="2">Uncharacterized protein</fullName>
    </submittedName>
</protein>
<comment type="caution">
    <text evidence="2">The sequence shown here is derived from an EMBL/GenBank/DDBJ whole genome shotgun (WGS) entry which is preliminary data.</text>
</comment>
<dbReference type="GO" id="GO:0003735">
    <property type="term" value="F:structural constituent of ribosome"/>
    <property type="evidence" value="ECO:0007669"/>
    <property type="project" value="TreeGrafter"/>
</dbReference>
<dbReference type="InterPro" id="IPR016712">
    <property type="entry name" value="Rbsml_bS1m-like"/>
</dbReference>
<dbReference type="eggNOG" id="ENOG502SBK0">
    <property type="taxonomic scope" value="Eukaryota"/>
</dbReference>
<dbReference type="PANTHER" id="PTHR28058">
    <property type="entry name" value="37S RIBOSOMAL PROTEIN MRP51, MITOCHONDRIAL"/>
    <property type="match status" value="1"/>
</dbReference>
<accession>S8AVB9</accession>
<dbReference type="STRING" id="1284197.S8AVB9"/>
<feature type="region of interest" description="Disordered" evidence="1">
    <location>
        <begin position="399"/>
        <end position="422"/>
    </location>
</feature>
<name>S8AVB9_DACHA</name>
<sequence length="448" mass="50655">MSSKGLGPTANLIRQSRLMAMPPPLSQTLSDSQLYRLPYPTHQAITTPDSSRRRGDWGLKRPIPRKVESTYIRYNNIDTMEHMTKIESSHDTVLTLKKWQEMDIPLGLRDASANKFTSAFHFDATASSSQDSEFPQAFAKQATEPVWGYREKFVQHMTPGELKTFVTKKLIPRRREFEKFADMWFAPPPPPANNNVVETPSPVDGAAAAEESASGTSQSPVSSPSTQQLVPNFPVGPRGGHLKSVRFDSIQAFNVVREFLQIPLRQVPMMVHPSAGLHYILDSSYLENHPEHGPNQNREAPARLIHKLDSKDQTLYRRRTFYVIGGIVQFAQHEGSTRDTPDNAYSVSRVIRVVPLSANLDHKGKISIDLDRIAPTQLYNELIWKTTEKYQQQNNLERNRASFESVTKRASSPGSSLVDSRGKMPNETVQMERMISLLDFLNDEKKQE</sequence>
<dbReference type="Proteomes" id="UP000015100">
    <property type="component" value="Unassembled WGS sequence"/>
</dbReference>
<dbReference type="OMA" id="FVQHMTP"/>
<dbReference type="OrthoDB" id="2735536at2759"/>
<dbReference type="HOGENOM" id="CLU_024465_0_0_1"/>
<evidence type="ECO:0000313" key="2">
    <source>
        <dbReference type="EMBL" id="EPS44896.1"/>
    </source>
</evidence>
<reference evidence="3" key="2">
    <citation type="submission" date="2013-04" db="EMBL/GenBank/DDBJ databases">
        <title>Genomic mechanisms accounting for the adaptation to parasitism in nematode-trapping fungi.</title>
        <authorList>
            <person name="Ahren D.G."/>
        </authorList>
    </citation>
    <scope>NUCLEOTIDE SEQUENCE [LARGE SCALE GENOMIC DNA]</scope>
    <source>
        <strain evidence="3">CBS 200.50</strain>
    </source>
</reference>
<feature type="region of interest" description="Disordered" evidence="1">
    <location>
        <begin position="190"/>
        <end position="227"/>
    </location>
</feature>
<dbReference type="GO" id="GO:0005763">
    <property type="term" value="C:mitochondrial small ribosomal subunit"/>
    <property type="evidence" value="ECO:0007669"/>
    <property type="project" value="TreeGrafter"/>
</dbReference>
<proteinExistence type="predicted"/>
<dbReference type="GO" id="GO:0070124">
    <property type="term" value="P:mitochondrial translational initiation"/>
    <property type="evidence" value="ECO:0007669"/>
    <property type="project" value="TreeGrafter"/>
</dbReference>
<dbReference type="Pfam" id="PF11709">
    <property type="entry name" value="Mit_ribos_Mrp51"/>
    <property type="match status" value="1"/>
</dbReference>
<dbReference type="PANTHER" id="PTHR28058:SF1">
    <property type="entry name" value="SMALL RIBOSOMAL SUBUNIT PROTEIN BS1M"/>
    <property type="match status" value="1"/>
</dbReference>
<gene>
    <name evidence="2" type="ORF">H072_1111</name>
</gene>
<feature type="compositionally biased region" description="Low complexity" evidence="1">
    <location>
        <begin position="205"/>
        <end position="227"/>
    </location>
</feature>
<organism evidence="2 3">
    <name type="scientific">Dactylellina haptotyla (strain CBS 200.50)</name>
    <name type="common">Nematode-trapping fungus</name>
    <name type="synonym">Monacrosporium haptotylum</name>
    <dbReference type="NCBI Taxonomy" id="1284197"/>
    <lineage>
        <taxon>Eukaryota</taxon>
        <taxon>Fungi</taxon>
        <taxon>Dikarya</taxon>
        <taxon>Ascomycota</taxon>
        <taxon>Pezizomycotina</taxon>
        <taxon>Orbiliomycetes</taxon>
        <taxon>Orbiliales</taxon>
        <taxon>Orbiliaceae</taxon>
        <taxon>Dactylellina</taxon>
    </lineage>
</organism>
<dbReference type="AlphaFoldDB" id="S8AVB9"/>
<feature type="compositionally biased region" description="Polar residues" evidence="1">
    <location>
        <begin position="399"/>
        <end position="418"/>
    </location>
</feature>
<evidence type="ECO:0000313" key="3">
    <source>
        <dbReference type="Proteomes" id="UP000015100"/>
    </source>
</evidence>